<organism evidence="2 3">
    <name type="scientific">Metallumcola ferriviriculae</name>
    <dbReference type="NCBI Taxonomy" id="3039180"/>
    <lineage>
        <taxon>Bacteria</taxon>
        <taxon>Bacillati</taxon>
        <taxon>Bacillota</taxon>
        <taxon>Clostridia</taxon>
        <taxon>Neomoorellales</taxon>
        <taxon>Desulfitibacteraceae</taxon>
        <taxon>Metallumcola</taxon>
    </lineage>
</organism>
<dbReference type="PANTHER" id="PTHR39966:SF1">
    <property type="entry name" value="HEMERYTHRIN-LIKE DOMAIN-CONTAINING PROTEIN"/>
    <property type="match status" value="1"/>
</dbReference>
<feature type="domain" description="Hemerythrin-like" evidence="1">
    <location>
        <begin position="3"/>
        <end position="127"/>
    </location>
</feature>
<dbReference type="RefSeq" id="WP_366924382.1">
    <property type="nucleotide sequence ID" value="NZ_CP121694.1"/>
</dbReference>
<dbReference type="AlphaFoldDB" id="A0AAU0ULT6"/>
<protein>
    <submittedName>
        <fullName evidence="2">Hemerythrin domain-containing protein</fullName>
    </submittedName>
</protein>
<name>A0AAU0ULT6_9FIRM</name>
<proteinExistence type="predicted"/>
<accession>A0AAU0ULT6</accession>
<keyword evidence="3" id="KW-1185">Reference proteome</keyword>
<dbReference type="PANTHER" id="PTHR39966">
    <property type="entry name" value="BLL2471 PROTEIN-RELATED"/>
    <property type="match status" value="1"/>
</dbReference>
<dbReference type="GO" id="GO:0005886">
    <property type="term" value="C:plasma membrane"/>
    <property type="evidence" value="ECO:0007669"/>
    <property type="project" value="TreeGrafter"/>
</dbReference>
<dbReference type="Pfam" id="PF01814">
    <property type="entry name" value="Hemerythrin"/>
    <property type="match status" value="1"/>
</dbReference>
<dbReference type="Gene3D" id="1.20.120.520">
    <property type="entry name" value="nmb1532 protein domain like"/>
    <property type="match status" value="1"/>
</dbReference>
<evidence type="ECO:0000313" key="3">
    <source>
        <dbReference type="Proteomes" id="UP001329915"/>
    </source>
</evidence>
<dbReference type="InterPro" id="IPR012312">
    <property type="entry name" value="Hemerythrin-like"/>
</dbReference>
<evidence type="ECO:0000313" key="2">
    <source>
        <dbReference type="EMBL" id="WRO21543.1"/>
    </source>
</evidence>
<evidence type="ECO:0000259" key="1">
    <source>
        <dbReference type="Pfam" id="PF01814"/>
    </source>
</evidence>
<dbReference type="EMBL" id="CP121694">
    <property type="protein sequence ID" value="WRO21543.1"/>
    <property type="molecule type" value="Genomic_DNA"/>
</dbReference>
<dbReference type="Proteomes" id="UP001329915">
    <property type="component" value="Chromosome"/>
</dbReference>
<dbReference type="KEGG" id="dbc:MFMK1_001353"/>
<reference evidence="2 3" key="1">
    <citation type="submission" date="2023-04" db="EMBL/GenBank/DDBJ databases">
        <authorList>
            <person name="Hsu D."/>
        </authorList>
    </citation>
    <scope>NUCLEOTIDE SEQUENCE [LARGE SCALE GENOMIC DNA]</scope>
    <source>
        <strain evidence="2 3">MK1</strain>
    </source>
</reference>
<sequence>MNITDQLKGEHEIILRFLGILKEACNRVQRGAFDDITFFERCITFLREYADSYHYDKEERVLFPAMEQAGIAYQQHRHIEHKYVYQLMADLDRAVTANNLSAIPAPALEYTNLLEEHIITENKALYPEVERVLDDHQKEEIQKEFDRIEGVITNEKDHNYIIAEVDQLENYLP</sequence>
<gene>
    <name evidence="2" type="ORF">MFMK1_001353</name>
</gene>